<feature type="domain" description="PAS" evidence="1">
    <location>
        <begin position="35"/>
        <end position="90"/>
    </location>
</feature>
<dbReference type="InterPro" id="IPR052155">
    <property type="entry name" value="Biofilm_reg_signaling"/>
</dbReference>
<dbReference type="EMBL" id="WEIO01000003">
    <property type="protein sequence ID" value="KAB7707539.1"/>
    <property type="molecule type" value="Genomic_DNA"/>
</dbReference>
<dbReference type="SMART" id="SM00052">
    <property type="entry name" value="EAL"/>
    <property type="match status" value="1"/>
</dbReference>
<evidence type="ECO:0000259" key="2">
    <source>
        <dbReference type="PROSITE" id="PS50883"/>
    </source>
</evidence>
<evidence type="ECO:0000259" key="3">
    <source>
        <dbReference type="PROSITE" id="PS50887"/>
    </source>
</evidence>
<organism evidence="4 5">
    <name type="scientific">Bacillus aerolatus</name>
    <dbReference type="NCBI Taxonomy" id="2653354"/>
    <lineage>
        <taxon>Bacteria</taxon>
        <taxon>Bacillati</taxon>
        <taxon>Bacillota</taxon>
        <taxon>Bacilli</taxon>
        <taxon>Bacillales</taxon>
        <taxon>Bacillaceae</taxon>
        <taxon>Bacillus</taxon>
    </lineage>
</organism>
<comment type="caution">
    <text evidence="4">The sequence shown here is derived from an EMBL/GenBank/DDBJ whole genome shotgun (WGS) entry which is preliminary data.</text>
</comment>
<dbReference type="Pfam" id="PF00990">
    <property type="entry name" value="GGDEF"/>
    <property type="match status" value="1"/>
</dbReference>
<dbReference type="PROSITE" id="PS50112">
    <property type="entry name" value="PAS"/>
    <property type="match status" value="1"/>
</dbReference>
<dbReference type="SUPFAM" id="SSF141868">
    <property type="entry name" value="EAL domain-like"/>
    <property type="match status" value="1"/>
</dbReference>
<name>A0A6I1FMK8_9BACI</name>
<dbReference type="CDD" id="cd00130">
    <property type="entry name" value="PAS"/>
    <property type="match status" value="1"/>
</dbReference>
<dbReference type="NCBIfam" id="TIGR00229">
    <property type="entry name" value="sensory_box"/>
    <property type="match status" value="1"/>
</dbReference>
<reference evidence="4 5" key="1">
    <citation type="submission" date="2019-10" db="EMBL/GenBank/DDBJ databases">
        <title>Bacillus aerolatum sp. nov., isolated from bioaerosol of sport playgrounds.</title>
        <authorList>
            <person name="Chen P."/>
            <person name="Zhang G."/>
        </authorList>
    </citation>
    <scope>NUCLEOTIDE SEQUENCE [LARGE SCALE GENOMIC DNA]</scope>
    <source>
        <strain evidence="4 5">CX253</strain>
    </source>
</reference>
<dbReference type="PANTHER" id="PTHR44757:SF2">
    <property type="entry name" value="BIOFILM ARCHITECTURE MAINTENANCE PROTEIN MBAA"/>
    <property type="match status" value="1"/>
</dbReference>
<dbReference type="SUPFAM" id="SSF55785">
    <property type="entry name" value="PYP-like sensor domain (PAS domain)"/>
    <property type="match status" value="1"/>
</dbReference>
<dbReference type="FunFam" id="3.20.20.450:FF:000001">
    <property type="entry name" value="Cyclic di-GMP phosphodiesterase yahA"/>
    <property type="match status" value="1"/>
</dbReference>
<dbReference type="SMART" id="SM00091">
    <property type="entry name" value="PAS"/>
    <property type="match status" value="1"/>
</dbReference>
<dbReference type="SMART" id="SM00267">
    <property type="entry name" value="GGDEF"/>
    <property type="match status" value="1"/>
</dbReference>
<feature type="domain" description="EAL" evidence="2">
    <location>
        <begin position="323"/>
        <end position="576"/>
    </location>
</feature>
<dbReference type="Pfam" id="PF08448">
    <property type="entry name" value="PAS_4"/>
    <property type="match status" value="1"/>
</dbReference>
<dbReference type="PANTHER" id="PTHR44757">
    <property type="entry name" value="DIGUANYLATE CYCLASE DGCP"/>
    <property type="match status" value="1"/>
</dbReference>
<dbReference type="Proteomes" id="UP000429595">
    <property type="component" value="Unassembled WGS sequence"/>
</dbReference>
<sequence length="576" mass="64692">MNSPRQSSTDNKTNALHQAEAFASLLTVMTPLNIKILNALPVNIFLEDRDGRTVFANKLACEKNGKPLDELVGKTVFDFFSPAVAEEIRRHDLETWEHKQLKIREAVADFQGKPTHMLTGTTIIQAEEEEYLLGFSFDISERVEAEEKMEQLAYYDPLTGLPNRSYVEHYGDSYLTADQQRLSALLVFDLDFFKKINDSLGHEAGDLLLQETASRLKTLETENILAARVSGDEFALLFSGVVHESEVLALCEKVVDLFQKPFTVLDKKVSISASIGVSIYPQHGENMRSLFINADIAVHDLKRKGRNGCQFFAASMKEAAHQRLETEILLSQGLEKEEFILHYQPKVHISTGKVYGMEALVRWNSENGLVYPGDFIELAEETELIIPLGEWVLREACRQCKEWHELGHTHLKVSVNVSAVQFQKQNFAELTACILAETGLQPDALELELTESAVMEQPEEAAAILSRLQQLGVCISIDDFGTGFSSFSYLKRFPMNVLKIDRSFIENIEEEKADAAIAKAMISLARNLDLMIVAEGVENKKQMDILKEADCDAAQGFFLSHPLDADAFLDYLESNK</sequence>
<dbReference type="NCBIfam" id="TIGR00254">
    <property type="entry name" value="GGDEF"/>
    <property type="match status" value="1"/>
</dbReference>
<dbReference type="CDD" id="cd01948">
    <property type="entry name" value="EAL"/>
    <property type="match status" value="1"/>
</dbReference>
<dbReference type="PROSITE" id="PS50887">
    <property type="entry name" value="GGDEF"/>
    <property type="match status" value="1"/>
</dbReference>
<keyword evidence="5" id="KW-1185">Reference proteome</keyword>
<dbReference type="InterPro" id="IPR013656">
    <property type="entry name" value="PAS_4"/>
</dbReference>
<dbReference type="InterPro" id="IPR000014">
    <property type="entry name" value="PAS"/>
</dbReference>
<dbReference type="Gene3D" id="3.30.70.270">
    <property type="match status" value="1"/>
</dbReference>
<dbReference type="Gene3D" id="3.20.20.450">
    <property type="entry name" value="EAL domain"/>
    <property type="match status" value="1"/>
</dbReference>
<dbReference type="InterPro" id="IPR000160">
    <property type="entry name" value="GGDEF_dom"/>
</dbReference>
<dbReference type="PROSITE" id="PS50883">
    <property type="entry name" value="EAL"/>
    <property type="match status" value="1"/>
</dbReference>
<accession>A0A6I1FMK8</accession>
<dbReference type="Pfam" id="PF00563">
    <property type="entry name" value="EAL"/>
    <property type="match status" value="1"/>
</dbReference>
<dbReference type="InterPro" id="IPR029787">
    <property type="entry name" value="Nucleotide_cyclase"/>
</dbReference>
<dbReference type="Gene3D" id="3.30.450.20">
    <property type="entry name" value="PAS domain"/>
    <property type="match status" value="1"/>
</dbReference>
<dbReference type="InterPro" id="IPR035919">
    <property type="entry name" value="EAL_sf"/>
</dbReference>
<dbReference type="InterPro" id="IPR001633">
    <property type="entry name" value="EAL_dom"/>
</dbReference>
<dbReference type="RefSeq" id="WP_152150502.1">
    <property type="nucleotide sequence ID" value="NZ_WEIO01000003.1"/>
</dbReference>
<dbReference type="InterPro" id="IPR043128">
    <property type="entry name" value="Rev_trsase/Diguanyl_cyclase"/>
</dbReference>
<gene>
    <name evidence="4" type="ORF">F9802_07270</name>
</gene>
<dbReference type="AlphaFoldDB" id="A0A6I1FMK8"/>
<feature type="domain" description="GGDEF" evidence="3">
    <location>
        <begin position="181"/>
        <end position="314"/>
    </location>
</feature>
<evidence type="ECO:0000259" key="1">
    <source>
        <dbReference type="PROSITE" id="PS50112"/>
    </source>
</evidence>
<protein>
    <submittedName>
        <fullName evidence="4">EAL domain-containing protein</fullName>
    </submittedName>
</protein>
<dbReference type="CDD" id="cd01949">
    <property type="entry name" value="GGDEF"/>
    <property type="match status" value="1"/>
</dbReference>
<evidence type="ECO:0000313" key="5">
    <source>
        <dbReference type="Proteomes" id="UP000429595"/>
    </source>
</evidence>
<dbReference type="SUPFAM" id="SSF55073">
    <property type="entry name" value="Nucleotide cyclase"/>
    <property type="match status" value="1"/>
</dbReference>
<evidence type="ECO:0000313" key="4">
    <source>
        <dbReference type="EMBL" id="KAB7707539.1"/>
    </source>
</evidence>
<proteinExistence type="predicted"/>
<dbReference type="InterPro" id="IPR035965">
    <property type="entry name" value="PAS-like_dom_sf"/>
</dbReference>